<dbReference type="EMBL" id="JAPEVB010000005">
    <property type="protein sequence ID" value="KAJ4387460.1"/>
    <property type="molecule type" value="Genomic_DNA"/>
</dbReference>
<name>A0A9W8YPB0_9PEZI</name>
<dbReference type="InterPro" id="IPR017972">
    <property type="entry name" value="Cyt_P450_CS"/>
</dbReference>
<dbReference type="PANTHER" id="PTHR46300:SF7">
    <property type="entry name" value="P450, PUTATIVE (EUROFUNG)-RELATED"/>
    <property type="match status" value="1"/>
</dbReference>
<keyword evidence="7 9" id="KW-0503">Monooxygenase</keyword>
<evidence type="ECO:0000256" key="4">
    <source>
        <dbReference type="ARBA" id="ARBA00022723"/>
    </source>
</evidence>
<dbReference type="GO" id="GO:0020037">
    <property type="term" value="F:heme binding"/>
    <property type="evidence" value="ECO:0007669"/>
    <property type="project" value="InterPro"/>
</dbReference>
<dbReference type="CDD" id="cd11065">
    <property type="entry name" value="CYP64-like"/>
    <property type="match status" value="1"/>
</dbReference>
<dbReference type="SUPFAM" id="SSF48264">
    <property type="entry name" value="Cytochrome P450"/>
    <property type="match status" value="1"/>
</dbReference>
<evidence type="ECO:0000256" key="6">
    <source>
        <dbReference type="ARBA" id="ARBA00023004"/>
    </source>
</evidence>
<dbReference type="GO" id="GO:0016705">
    <property type="term" value="F:oxidoreductase activity, acting on paired donors, with incorporation or reduction of molecular oxygen"/>
    <property type="evidence" value="ECO:0007669"/>
    <property type="project" value="InterPro"/>
</dbReference>
<dbReference type="OrthoDB" id="2789670at2759"/>
<evidence type="ECO:0000256" key="2">
    <source>
        <dbReference type="ARBA" id="ARBA00010617"/>
    </source>
</evidence>
<accession>A0A9W8YPB0</accession>
<dbReference type="InterPro" id="IPR050364">
    <property type="entry name" value="Cytochrome_P450_fung"/>
</dbReference>
<keyword evidence="11" id="KW-1185">Reference proteome</keyword>
<dbReference type="InterPro" id="IPR002401">
    <property type="entry name" value="Cyt_P450_E_grp-I"/>
</dbReference>
<dbReference type="PRINTS" id="PR00385">
    <property type="entry name" value="P450"/>
</dbReference>
<evidence type="ECO:0000256" key="3">
    <source>
        <dbReference type="ARBA" id="ARBA00022617"/>
    </source>
</evidence>
<keyword evidence="3 8" id="KW-0349">Heme</keyword>
<dbReference type="AlphaFoldDB" id="A0A9W8YPB0"/>
<evidence type="ECO:0008006" key="12">
    <source>
        <dbReference type="Google" id="ProtNLM"/>
    </source>
</evidence>
<dbReference type="Pfam" id="PF00067">
    <property type="entry name" value="p450"/>
    <property type="match status" value="1"/>
</dbReference>
<dbReference type="PANTHER" id="PTHR46300">
    <property type="entry name" value="P450, PUTATIVE (EUROFUNG)-RELATED-RELATED"/>
    <property type="match status" value="1"/>
</dbReference>
<dbReference type="GO" id="GO:0004497">
    <property type="term" value="F:monooxygenase activity"/>
    <property type="evidence" value="ECO:0007669"/>
    <property type="project" value="UniProtKB-KW"/>
</dbReference>
<evidence type="ECO:0000256" key="9">
    <source>
        <dbReference type="RuleBase" id="RU000461"/>
    </source>
</evidence>
<keyword evidence="5 9" id="KW-0560">Oxidoreductase</keyword>
<dbReference type="InterPro" id="IPR001128">
    <property type="entry name" value="Cyt_P450"/>
</dbReference>
<dbReference type="PROSITE" id="PS00086">
    <property type="entry name" value="CYTOCHROME_P450"/>
    <property type="match status" value="1"/>
</dbReference>
<reference evidence="10" key="1">
    <citation type="submission" date="2022-10" db="EMBL/GenBank/DDBJ databases">
        <title>Tapping the CABI collections for fungal endophytes: first genome assemblies for Collariella, Neodidymelliopsis, Ascochyta clinopodiicola, Didymella pomorum, Didymosphaeria variabile, Neocosmospora piperis and Neocucurbitaria cava.</title>
        <authorList>
            <person name="Hill R."/>
        </authorList>
    </citation>
    <scope>NUCLEOTIDE SEQUENCE</scope>
    <source>
        <strain evidence="10">IMI 355082</strain>
    </source>
</reference>
<organism evidence="10 11">
    <name type="scientific">Gnomoniopsis smithogilvyi</name>
    <dbReference type="NCBI Taxonomy" id="1191159"/>
    <lineage>
        <taxon>Eukaryota</taxon>
        <taxon>Fungi</taxon>
        <taxon>Dikarya</taxon>
        <taxon>Ascomycota</taxon>
        <taxon>Pezizomycotina</taxon>
        <taxon>Sordariomycetes</taxon>
        <taxon>Sordariomycetidae</taxon>
        <taxon>Diaporthales</taxon>
        <taxon>Gnomoniaceae</taxon>
        <taxon>Gnomoniopsis</taxon>
    </lineage>
</organism>
<keyword evidence="4 8" id="KW-0479">Metal-binding</keyword>
<evidence type="ECO:0000256" key="5">
    <source>
        <dbReference type="ARBA" id="ARBA00023002"/>
    </source>
</evidence>
<proteinExistence type="inferred from homology"/>
<evidence type="ECO:0000313" key="11">
    <source>
        <dbReference type="Proteomes" id="UP001140453"/>
    </source>
</evidence>
<protein>
    <recommendedName>
        <fullName evidence="12">Cytochrome P450</fullName>
    </recommendedName>
</protein>
<dbReference type="InterPro" id="IPR036396">
    <property type="entry name" value="Cyt_P450_sf"/>
</dbReference>
<evidence type="ECO:0000256" key="8">
    <source>
        <dbReference type="PIRSR" id="PIRSR602401-1"/>
    </source>
</evidence>
<gene>
    <name evidence="10" type="ORF">N0V93_008052</name>
</gene>
<sequence>MCGFGALLNLLSFNSTYRLHRKVIHQQFGNKAVAERFKEAESVESHRLLLRILEDPANLLEHIKSEASAIILRITYGYTIAPRSPDPLVTLIERTMDVFGLASDLLAWPVNSFPLLRHLPEGLPGTSFKKTAREWSKLVDAMLNVPYTFVRQEMAKGTHRPSYVSSLIEQERATGGEAVKLDANREDVIKKTAAVMYGGGSDTTVSSIHAFILAMILFPEVQKKAQEEIDTVVGSDRLPQFGDRDNLPYVNALVNEVFRWHPVAPLAVPHKVDEETSYGGFRIPKGAYLIPSIWWFLHDPETYSDPSSFDPDRYLEPRNEPDPTDANFGFGRRICPGRFVADQTLFITVARLLAVFDIRKAVDESGKEMNPQKLGTRGLIMRLHDFPYSINSRAPKCVDLIRSFESEYPEENQASEVSFDMNVVDGSGF</sequence>
<evidence type="ECO:0000256" key="7">
    <source>
        <dbReference type="ARBA" id="ARBA00023033"/>
    </source>
</evidence>
<feature type="binding site" description="axial binding residue" evidence="8">
    <location>
        <position position="335"/>
    </location>
    <ligand>
        <name>heme</name>
        <dbReference type="ChEBI" id="CHEBI:30413"/>
    </ligand>
    <ligandPart>
        <name>Fe</name>
        <dbReference type="ChEBI" id="CHEBI:18248"/>
    </ligandPart>
</feature>
<dbReference type="PRINTS" id="PR00463">
    <property type="entry name" value="EP450I"/>
</dbReference>
<comment type="similarity">
    <text evidence="2 9">Belongs to the cytochrome P450 family.</text>
</comment>
<dbReference type="Proteomes" id="UP001140453">
    <property type="component" value="Unassembled WGS sequence"/>
</dbReference>
<evidence type="ECO:0000313" key="10">
    <source>
        <dbReference type="EMBL" id="KAJ4387460.1"/>
    </source>
</evidence>
<comment type="caution">
    <text evidence="10">The sequence shown here is derived from an EMBL/GenBank/DDBJ whole genome shotgun (WGS) entry which is preliminary data.</text>
</comment>
<keyword evidence="6 8" id="KW-0408">Iron</keyword>
<evidence type="ECO:0000256" key="1">
    <source>
        <dbReference type="ARBA" id="ARBA00001971"/>
    </source>
</evidence>
<dbReference type="Gene3D" id="1.10.630.10">
    <property type="entry name" value="Cytochrome P450"/>
    <property type="match status" value="1"/>
</dbReference>
<dbReference type="GO" id="GO:0005506">
    <property type="term" value="F:iron ion binding"/>
    <property type="evidence" value="ECO:0007669"/>
    <property type="project" value="InterPro"/>
</dbReference>
<comment type="cofactor">
    <cofactor evidence="1 8">
        <name>heme</name>
        <dbReference type="ChEBI" id="CHEBI:30413"/>
    </cofactor>
</comment>